<keyword evidence="13" id="KW-0413">Isomerase</keyword>
<feature type="binding site" evidence="9">
    <location>
        <position position="13"/>
    </location>
    <ligand>
        <name>NADPH</name>
        <dbReference type="ChEBI" id="CHEBI:57783"/>
    </ligand>
</feature>
<evidence type="ECO:0000256" key="4">
    <source>
        <dbReference type="ARBA" id="ARBA00022857"/>
    </source>
</evidence>
<dbReference type="SUPFAM" id="SSF51735">
    <property type="entry name" value="NAD(P)-binding Rossmann-fold domains"/>
    <property type="match status" value="1"/>
</dbReference>
<dbReference type="Gene3D" id="1.10.1740.10">
    <property type="match status" value="1"/>
</dbReference>
<feature type="binding site" evidence="9">
    <location>
        <position position="14"/>
    </location>
    <ligand>
        <name>NADPH</name>
        <dbReference type="ChEBI" id="CHEBI:57783"/>
    </ligand>
</feature>
<dbReference type="Pfam" id="PF08436">
    <property type="entry name" value="DXP_redisom_C"/>
    <property type="match status" value="1"/>
</dbReference>
<organism evidence="13 14">
    <name type="scientific">Jonquetella anthropi DSM 22815</name>
    <dbReference type="NCBI Taxonomy" id="885272"/>
    <lineage>
        <taxon>Bacteria</taxon>
        <taxon>Thermotogati</taxon>
        <taxon>Synergistota</taxon>
        <taxon>Synergistia</taxon>
        <taxon>Synergistales</taxon>
        <taxon>Dethiosulfovibrionaceae</taxon>
        <taxon>Jonquetella</taxon>
    </lineage>
</organism>
<evidence type="ECO:0000256" key="5">
    <source>
        <dbReference type="ARBA" id="ARBA00023002"/>
    </source>
</evidence>
<dbReference type="PANTHER" id="PTHR30525">
    <property type="entry name" value="1-DEOXY-D-XYLULOSE 5-PHOSPHATE REDUCTOISOMERASE"/>
    <property type="match status" value="1"/>
</dbReference>
<keyword evidence="3 9" id="KW-0479">Metal-binding</keyword>
<dbReference type="SUPFAM" id="SSF69055">
    <property type="entry name" value="1-deoxy-D-xylulose-5-phosphate reductoisomerase, C-terminal domain"/>
    <property type="match status" value="1"/>
</dbReference>
<keyword evidence="5 9" id="KW-0560">Oxidoreductase</keyword>
<dbReference type="GO" id="GO:0051484">
    <property type="term" value="P:isopentenyl diphosphate biosynthetic process, methylerythritol 4-phosphate pathway involved in terpenoid biosynthetic process"/>
    <property type="evidence" value="ECO:0007669"/>
    <property type="project" value="TreeGrafter"/>
</dbReference>
<dbReference type="PANTHER" id="PTHR30525:SF0">
    <property type="entry name" value="1-DEOXY-D-XYLULOSE 5-PHOSPHATE REDUCTOISOMERASE, CHLOROPLASTIC"/>
    <property type="match status" value="1"/>
</dbReference>
<dbReference type="UniPathway" id="UPA00056">
    <property type="reaction ID" value="UER00092"/>
</dbReference>
<reference evidence="13 14" key="1">
    <citation type="submission" date="2011-11" db="EMBL/GenBank/DDBJ databases">
        <title>The Noncontiguous Finished genome of Jonquetella anthropi DSM 22815.</title>
        <authorList>
            <consortium name="US DOE Joint Genome Institute (JGI-PGF)"/>
            <person name="Lucas S."/>
            <person name="Copeland A."/>
            <person name="Lapidus A."/>
            <person name="Glavina del Rio T."/>
            <person name="Dalin E."/>
            <person name="Tice H."/>
            <person name="Bruce D."/>
            <person name="Goodwin L."/>
            <person name="Pitluck S."/>
            <person name="Peters L."/>
            <person name="Mikhailova N."/>
            <person name="Held B."/>
            <person name="Kyrpides N."/>
            <person name="Mavromatis K."/>
            <person name="Ivanova N."/>
            <person name="Markowitz V."/>
            <person name="Cheng J.-F."/>
            <person name="Hugenholtz P."/>
            <person name="Woyke T."/>
            <person name="Wu D."/>
            <person name="Gronow S."/>
            <person name="Wellnitz S."/>
            <person name="Brambilla E."/>
            <person name="Klenk H.-P."/>
            <person name="Eisen J.A."/>
        </authorList>
    </citation>
    <scope>NUCLEOTIDE SEQUENCE [LARGE SCALE GENOMIC DNA]</scope>
    <source>
        <strain evidence="13 14">DSM 22815</strain>
    </source>
</reference>
<dbReference type="HAMAP" id="MF_00183">
    <property type="entry name" value="DXP_reductoisom"/>
    <property type="match status" value="1"/>
</dbReference>
<dbReference type="GO" id="GO:0030604">
    <property type="term" value="F:1-deoxy-D-xylulose-5-phosphate reductoisomerase activity"/>
    <property type="evidence" value="ECO:0007669"/>
    <property type="project" value="UniProtKB-UniRule"/>
</dbReference>
<dbReference type="HOGENOM" id="CLU_035714_4_0_0"/>
<gene>
    <name evidence="9" type="primary">dxr</name>
    <name evidence="13" type="ORF">JonanDRAFT_0697</name>
</gene>
<dbReference type="GO" id="GO:0016853">
    <property type="term" value="F:isomerase activity"/>
    <property type="evidence" value="ECO:0007669"/>
    <property type="project" value="UniProtKB-KW"/>
</dbReference>
<dbReference type="InterPro" id="IPR026877">
    <property type="entry name" value="DXPR_C"/>
</dbReference>
<evidence type="ECO:0000313" key="14">
    <source>
        <dbReference type="Proteomes" id="UP000003806"/>
    </source>
</evidence>
<feature type="binding site" evidence="9">
    <location>
        <position position="166"/>
    </location>
    <ligand>
        <name>1-deoxy-D-xylulose 5-phosphate</name>
        <dbReference type="ChEBI" id="CHEBI:57792"/>
    </ligand>
</feature>
<feature type="domain" description="DXP reductoisomerase C-terminal" evidence="12">
    <location>
        <begin position="252"/>
        <end position="362"/>
    </location>
</feature>
<dbReference type="Pfam" id="PF13288">
    <property type="entry name" value="DXPR_C"/>
    <property type="match status" value="1"/>
</dbReference>
<evidence type="ECO:0000259" key="11">
    <source>
        <dbReference type="Pfam" id="PF08436"/>
    </source>
</evidence>
<keyword evidence="9" id="KW-0460">Magnesium</keyword>
<dbReference type="InterPro" id="IPR036291">
    <property type="entry name" value="NAD(P)-bd_dom_sf"/>
</dbReference>
<protein>
    <recommendedName>
        <fullName evidence="9">1-deoxy-D-xylulose 5-phosphate reductoisomerase</fullName>
        <shortName evidence="9">DXP reductoisomerase</shortName>
        <ecNumber evidence="9">1.1.1.267</ecNumber>
    </recommendedName>
    <alternativeName>
        <fullName evidence="9">1-deoxyxylulose-5-phosphate reductoisomerase</fullName>
    </alternativeName>
    <alternativeName>
        <fullName evidence="9">2-C-methyl-D-erythritol 4-phosphate synthase</fullName>
    </alternativeName>
</protein>
<evidence type="ECO:0000259" key="12">
    <source>
        <dbReference type="Pfam" id="PF13288"/>
    </source>
</evidence>
<feature type="binding site" evidence="9">
    <location>
        <position position="116"/>
    </location>
    <ligand>
        <name>NADPH</name>
        <dbReference type="ChEBI" id="CHEBI:57783"/>
    </ligand>
</feature>
<keyword evidence="7 9" id="KW-0414">Isoprene biosynthesis</keyword>
<feature type="binding site" evidence="9">
    <location>
        <position position="38"/>
    </location>
    <ligand>
        <name>NADPH</name>
        <dbReference type="ChEBI" id="CHEBI:57783"/>
    </ligand>
</feature>
<accession>H0UK74</accession>
<name>H0UK74_9BACT</name>
<evidence type="ECO:0000256" key="9">
    <source>
        <dbReference type="HAMAP-Rule" id="MF_00183"/>
    </source>
</evidence>
<evidence type="ECO:0000256" key="7">
    <source>
        <dbReference type="ARBA" id="ARBA00023229"/>
    </source>
</evidence>
<feature type="binding site" evidence="9">
    <location>
        <position position="195"/>
    </location>
    <ligand>
        <name>NADPH</name>
        <dbReference type="ChEBI" id="CHEBI:57783"/>
    </ligand>
</feature>
<feature type="binding site" evidence="9">
    <location>
        <position position="208"/>
    </location>
    <ligand>
        <name>1-deoxy-D-xylulose 5-phosphate</name>
        <dbReference type="ChEBI" id="CHEBI:57792"/>
    </ligand>
</feature>
<dbReference type="PIRSF" id="PIRSF006205">
    <property type="entry name" value="Dxp_reductismrs"/>
    <property type="match status" value="1"/>
</dbReference>
<feature type="binding site" evidence="9">
    <location>
        <position position="117"/>
    </location>
    <ligand>
        <name>1-deoxy-D-xylulose 5-phosphate</name>
        <dbReference type="ChEBI" id="CHEBI:57792"/>
    </ligand>
</feature>
<evidence type="ECO:0000259" key="10">
    <source>
        <dbReference type="Pfam" id="PF02670"/>
    </source>
</evidence>
<dbReference type="STRING" id="885272.JonanDRAFT_0697"/>
<evidence type="ECO:0000313" key="13">
    <source>
        <dbReference type="EMBL" id="EHM13083.1"/>
    </source>
</evidence>
<feature type="binding site" evidence="9">
    <location>
        <position position="142"/>
    </location>
    <ligand>
        <name>1-deoxy-D-xylulose 5-phosphate</name>
        <dbReference type="ChEBI" id="CHEBI:57792"/>
    </ligand>
</feature>
<proteinExistence type="inferred from homology"/>
<evidence type="ECO:0000256" key="2">
    <source>
        <dbReference type="ARBA" id="ARBA00006825"/>
    </source>
</evidence>
<comment type="caution">
    <text evidence="9">Lacks conserved residue(s) required for the propagation of feature annotation.</text>
</comment>
<dbReference type="Pfam" id="PF02670">
    <property type="entry name" value="DXP_reductoisom"/>
    <property type="match status" value="1"/>
</dbReference>
<feature type="binding site" evidence="9">
    <location>
        <position position="141"/>
    </location>
    <ligand>
        <name>1-deoxy-D-xylulose 5-phosphate</name>
        <dbReference type="ChEBI" id="CHEBI:57792"/>
    </ligand>
</feature>
<dbReference type="AlphaFoldDB" id="H0UK74"/>
<dbReference type="EMBL" id="CM001376">
    <property type="protein sequence ID" value="EHM13083.1"/>
    <property type="molecule type" value="Genomic_DNA"/>
</dbReference>
<dbReference type="InterPro" id="IPR003821">
    <property type="entry name" value="DXP_reductoisomerase"/>
</dbReference>
<dbReference type="Gene3D" id="3.40.50.720">
    <property type="entry name" value="NAD(P)-binding Rossmann-like Domain"/>
    <property type="match status" value="1"/>
</dbReference>
<feature type="binding site" evidence="9">
    <location>
        <position position="142"/>
    </location>
    <ligand>
        <name>Mn(2+)</name>
        <dbReference type="ChEBI" id="CHEBI:29035"/>
    </ligand>
</feature>
<sequence length="385" mass="40419">MTVQKVGVIGCTGSVGTAVVDVCRAYPERFRLTVLGAGHGGEKLAALGKEFRFAALAAANGDGADPSLKLSAVGREMEDLFVSNAVDHLVIASSGVSAVRLLDRALKLGKTVSLANKESAVLLGPSISGPCLACQLRPLDSEHNAVWQCLKGEKSSDVKKIWLTASGGPFLRRDLSSFGSITPQEAVSHPVWSMGAKISVDSATMINKGIEVIEASYLFGLPSERVSPVILPGSFVHGGVQFADGVLKLLAGTPNMRQSAMNCLMYPDRPKNRIPDLAPIGLGGQSLTFSLPEPERYPGLFLCLDAARRGGVWPLIVLAGDQTAVDAFLAGQIGFNRIAQVLGETLASYDGPASLESLDDRLALYASAGAAAQKAAAGNLKRWSY</sequence>
<comment type="similarity">
    <text evidence="2 9">Belongs to the DXR family.</text>
</comment>
<feature type="binding site" evidence="9">
    <location>
        <position position="202"/>
    </location>
    <ligand>
        <name>1-deoxy-D-xylulose 5-phosphate</name>
        <dbReference type="ChEBI" id="CHEBI:57792"/>
    </ligand>
</feature>
<feature type="domain" description="1-deoxy-D-xylulose 5-phosphate reductoisomerase N-terminal" evidence="10">
    <location>
        <begin position="7"/>
        <end position="124"/>
    </location>
</feature>
<evidence type="ECO:0000256" key="8">
    <source>
        <dbReference type="ARBA" id="ARBA00048543"/>
    </source>
</evidence>
<feature type="binding site" evidence="9">
    <location>
        <position position="189"/>
    </location>
    <ligand>
        <name>1-deoxy-D-xylulose 5-phosphate</name>
        <dbReference type="ChEBI" id="CHEBI:57792"/>
    </ligand>
</feature>
<dbReference type="RefSeq" id="WP_008520977.1">
    <property type="nucleotide sequence ID" value="NZ_CM001376.1"/>
</dbReference>
<comment type="cofactor">
    <cofactor evidence="9">
        <name>Mg(2+)</name>
        <dbReference type="ChEBI" id="CHEBI:18420"/>
    </cofactor>
    <cofactor evidence="9">
        <name>Mn(2+)</name>
        <dbReference type="ChEBI" id="CHEBI:29035"/>
    </cofactor>
</comment>
<feature type="binding site" evidence="9">
    <location>
        <position position="15"/>
    </location>
    <ligand>
        <name>NADPH</name>
        <dbReference type="ChEBI" id="CHEBI:57783"/>
    </ligand>
</feature>
<dbReference type="SUPFAM" id="SSF55347">
    <property type="entry name" value="Glyceraldehyde-3-phosphate dehydrogenase-like, C-terminal domain"/>
    <property type="match status" value="1"/>
</dbReference>
<feature type="binding site" evidence="9">
    <location>
        <position position="211"/>
    </location>
    <ligand>
        <name>1-deoxy-D-xylulose 5-phosphate</name>
        <dbReference type="ChEBI" id="CHEBI:57792"/>
    </ligand>
</feature>
<keyword evidence="6 9" id="KW-0464">Manganese</keyword>
<feature type="binding site" evidence="9">
    <location>
        <position position="12"/>
    </location>
    <ligand>
        <name>NADPH</name>
        <dbReference type="ChEBI" id="CHEBI:57783"/>
    </ligand>
</feature>
<evidence type="ECO:0000256" key="3">
    <source>
        <dbReference type="ARBA" id="ARBA00022723"/>
    </source>
</evidence>
<dbReference type="InterPro" id="IPR013644">
    <property type="entry name" value="DXP_reductoisomerase_C"/>
</dbReference>
<feature type="binding site" evidence="9">
    <location>
        <position position="140"/>
    </location>
    <ligand>
        <name>Mn(2+)</name>
        <dbReference type="ChEBI" id="CHEBI:29035"/>
    </ligand>
</feature>
<dbReference type="Proteomes" id="UP000003806">
    <property type="component" value="Chromosome"/>
</dbReference>
<dbReference type="InterPro" id="IPR036169">
    <property type="entry name" value="DXPR_C_sf"/>
</dbReference>
<keyword evidence="14" id="KW-1185">Reference proteome</keyword>
<dbReference type="GO" id="GO:0030145">
    <property type="term" value="F:manganese ion binding"/>
    <property type="evidence" value="ECO:0007669"/>
    <property type="project" value="TreeGrafter"/>
</dbReference>
<evidence type="ECO:0000256" key="6">
    <source>
        <dbReference type="ARBA" id="ARBA00023211"/>
    </source>
</evidence>
<comment type="function">
    <text evidence="9">Catalyzes the NADPH-dependent rearrangement and reduction of 1-deoxy-D-xylulose-5-phosphate (DXP) to 2-C-methyl-D-erythritol 4-phosphate (MEP).</text>
</comment>
<feature type="domain" description="1-deoxy-D-xylulose 5-phosphate reductoisomerase C-terminal" evidence="11">
    <location>
        <begin position="137"/>
        <end position="219"/>
    </location>
</feature>
<dbReference type="GO" id="GO:0070402">
    <property type="term" value="F:NADPH binding"/>
    <property type="evidence" value="ECO:0007669"/>
    <property type="project" value="InterPro"/>
</dbReference>
<dbReference type="InterPro" id="IPR013512">
    <property type="entry name" value="DXP_reductoisomerase_N"/>
</dbReference>
<dbReference type="OrthoDB" id="9806546at2"/>
<comment type="pathway">
    <text evidence="1 9">Isoprenoid biosynthesis; isopentenyl diphosphate biosynthesis via DXP pathway; isopentenyl diphosphate from 1-deoxy-D-xylulose 5-phosphate: step 1/6.</text>
</comment>
<keyword evidence="4 9" id="KW-0521">NADP</keyword>
<feature type="binding site" evidence="9">
    <location>
        <position position="211"/>
    </location>
    <ligand>
        <name>Mn(2+)</name>
        <dbReference type="ChEBI" id="CHEBI:29035"/>
    </ligand>
</feature>
<feature type="binding site" evidence="9">
    <location>
        <position position="207"/>
    </location>
    <ligand>
        <name>1-deoxy-D-xylulose 5-phosphate</name>
        <dbReference type="ChEBI" id="CHEBI:57792"/>
    </ligand>
</feature>
<feature type="binding site" evidence="9">
    <location>
        <position position="118"/>
    </location>
    <ligand>
        <name>NADPH</name>
        <dbReference type="ChEBI" id="CHEBI:57783"/>
    </ligand>
</feature>
<evidence type="ECO:0000256" key="1">
    <source>
        <dbReference type="ARBA" id="ARBA00005094"/>
    </source>
</evidence>
<dbReference type="EC" id="1.1.1.267" evidence="9"/>
<comment type="catalytic activity">
    <reaction evidence="8">
        <text>2-C-methyl-D-erythritol 4-phosphate + NADP(+) = 1-deoxy-D-xylulose 5-phosphate + NADPH + H(+)</text>
        <dbReference type="Rhea" id="RHEA:13717"/>
        <dbReference type="ChEBI" id="CHEBI:15378"/>
        <dbReference type="ChEBI" id="CHEBI:57783"/>
        <dbReference type="ChEBI" id="CHEBI:57792"/>
        <dbReference type="ChEBI" id="CHEBI:58262"/>
        <dbReference type="ChEBI" id="CHEBI:58349"/>
        <dbReference type="EC" id="1.1.1.267"/>
    </reaction>
    <physiologicalReaction direction="right-to-left" evidence="8">
        <dbReference type="Rhea" id="RHEA:13719"/>
    </physiologicalReaction>
</comment>
<dbReference type="eggNOG" id="COG0743">
    <property type="taxonomic scope" value="Bacteria"/>
</dbReference>